<evidence type="ECO:0000313" key="11">
    <source>
        <dbReference type="Proteomes" id="UP000265180"/>
    </source>
</evidence>
<dbReference type="GO" id="GO:0005874">
    <property type="term" value="C:microtubule"/>
    <property type="evidence" value="ECO:0007669"/>
    <property type="project" value="UniProtKB-KW"/>
</dbReference>
<dbReference type="Pfam" id="PF00225">
    <property type="entry name" value="Kinesin"/>
    <property type="match status" value="1"/>
</dbReference>
<reference key="1">
    <citation type="journal article" date="2007" name="Nature">
        <title>The medaka draft genome and insights into vertebrate genome evolution.</title>
        <authorList>
            <person name="Kasahara M."/>
            <person name="Naruse K."/>
            <person name="Sasaki S."/>
            <person name="Nakatani Y."/>
            <person name="Qu W."/>
            <person name="Ahsan B."/>
            <person name="Yamada T."/>
            <person name="Nagayasu Y."/>
            <person name="Doi K."/>
            <person name="Kasai Y."/>
            <person name="Jindo T."/>
            <person name="Kobayashi D."/>
            <person name="Shimada A."/>
            <person name="Toyoda A."/>
            <person name="Kuroki Y."/>
            <person name="Fujiyama A."/>
            <person name="Sasaki T."/>
            <person name="Shimizu A."/>
            <person name="Asakawa S."/>
            <person name="Shimizu N."/>
            <person name="Hashimoto S."/>
            <person name="Yang J."/>
            <person name="Lee Y."/>
            <person name="Matsushima K."/>
            <person name="Sugano S."/>
            <person name="Sakaizumi M."/>
            <person name="Narita T."/>
            <person name="Ohishi K."/>
            <person name="Haga S."/>
            <person name="Ohta F."/>
            <person name="Nomoto H."/>
            <person name="Nogata K."/>
            <person name="Morishita T."/>
            <person name="Endo T."/>
            <person name="Shin-I T."/>
            <person name="Takeda H."/>
            <person name="Morishita S."/>
            <person name="Kohara Y."/>
        </authorList>
    </citation>
    <scope>NUCLEOTIDE SEQUENCE [LARGE SCALE GENOMIC DNA]</scope>
    <source>
        <strain>Hd-rR</strain>
    </source>
</reference>
<feature type="coiled-coil region" evidence="7">
    <location>
        <begin position="82"/>
        <end position="120"/>
    </location>
</feature>
<dbReference type="PANTHER" id="PTHR47972:SF16">
    <property type="entry name" value="KINESIN-LIKE PROTEIN"/>
    <property type="match status" value="1"/>
</dbReference>
<dbReference type="Gene3D" id="3.40.850.10">
    <property type="entry name" value="Kinesin motor domain"/>
    <property type="match status" value="1"/>
</dbReference>
<proteinExistence type="inferred from homology"/>
<evidence type="ECO:0000256" key="5">
    <source>
        <dbReference type="PROSITE-ProRule" id="PRU00283"/>
    </source>
</evidence>
<feature type="binding site" evidence="5">
    <location>
        <begin position="502"/>
        <end position="509"/>
    </location>
    <ligand>
        <name>ATP</name>
        <dbReference type="ChEBI" id="CHEBI:30616"/>
    </ligand>
</feature>
<evidence type="ECO:0000259" key="9">
    <source>
        <dbReference type="PROSITE" id="PS50067"/>
    </source>
</evidence>
<dbReference type="InterPro" id="IPR027640">
    <property type="entry name" value="Kinesin-like_fam"/>
</dbReference>
<feature type="domain" description="Kinesin motor" evidence="9">
    <location>
        <begin position="422"/>
        <end position="754"/>
    </location>
</feature>
<name>A0A3P9K592_ORYLA</name>
<evidence type="ECO:0000256" key="1">
    <source>
        <dbReference type="ARBA" id="ARBA00004245"/>
    </source>
</evidence>
<dbReference type="GO" id="GO:0003777">
    <property type="term" value="F:microtubule motor activity"/>
    <property type="evidence" value="ECO:0007669"/>
    <property type="project" value="InterPro"/>
</dbReference>
<evidence type="ECO:0000256" key="8">
    <source>
        <dbReference type="SAM" id="MobiDB-lite"/>
    </source>
</evidence>
<reference evidence="10" key="4">
    <citation type="submission" date="2025-09" db="UniProtKB">
        <authorList>
            <consortium name="Ensembl"/>
        </authorList>
    </citation>
    <scope>IDENTIFICATION</scope>
    <source>
        <strain evidence="10">HNI</strain>
    </source>
</reference>
<evidence type="ECO:0000256" key="4">
    <source>
        <dbReference type="ARBA" id="ARBA00023212"/>
    </source>
</evidence>
<dbReference type="PANTHER" id="PTHR47972">
    <property type="entry name" value="KINESIN-LIKE PROTEIN KLP-3"/>
    <property type="match status" value="1"/>
</dbReference>
<keyword evidence="7" id="KW-0175">Coiled coil</keyword>
<dbReference type="GO" id="GO:0007018">
    <property type="term" value="P:microtubule-based movement"/>
    <property type="evidence" value="ECO:0007669"/>
    <property type="project" value="InterPro"/>
</dbReference>
<keyword evidence="2 5" id="KW-0547">Nucleotide-binding</keyword>
<feature type="compositionally biased region" description="Polar residues" evidence="8">
    <location>
        <begin position="207"/>
        <end position="217"/>
    </location>
</feature>
<sequence>MFLGCLYLHSDSSVSQLPGSDDDQAMKAEKIYIPYESAQLCIAEIAKDMAAMEKKHLEMIQEQKDNFQFQTRETQLVLQRVKSHYQNKLNTLRRILNVYQEKMEKKNYEWERKVANLTAQIGQLLEAQRAERCRSKEEVLQWQNEKSKMLELFSNKLDTLHCHQTSMLQELKIAREEIGKVQEMLAASQENKQETTEEDESFETKGTAAQQQTPNCSDSEKPLEGAKARLEGLKESLHQREKEITELLETEKTPIPPVPAPPCSVLLPAVIHKAHAVCGAVAESRDYLDRLIEDNQAALAAAREKLENLNNEEEVSTDRSDTSESRLSFLHETVKDFEVHKIALDCIKSGESPVMNDCETLDLEDILGQGTDGVKSVGQQLLLLQDQLKQEKEEKRKIVENYTLERTLRKKYYNMVEDMKGKIRVFCRLRPMNRNEAGQGGTAFVEKIDDYSVSVETPRGLREFQFDKVFGAEASQDEVFQDTSRLIQSVIDGYNVCIFAYGQTGSGKTFTMVGDKDQRNPGIMPRSFNAIFDITRENSSKFEFKVSAYMLELYNDRLQDLFVSQAAEAQAQTQPSSQTRRVEIKRTRKGVVFAQGAETKEASSAQELYALFQQACANRHIAATKMNVESSRSHLIIVIMVESRNLTNGSISTGKLSLVDLAGSERAAKTGAKDHQLKEANSINKSLSALGDVISALSADLPHVPYRNSKLTQVMQDSLGGNAKTLMIVNISPSESNLDETLTSLIYATRVKAITNNAQRNVESKEIAQLKEVIMKLKSGLTVVDGDV</sequence>
<keyword evidence="5 6" id="KW-0505">Motor protein</keyword>
<protein>
    <recommendedName>
        <fullName evidence="6">Kinesin-like protein</fullName>
    </recommendedName>
</protein>
<dbReference type="SUPFAM" id="SSF52540">
    <property type="entry name" value="P-loop containing nucleoside triphosphate hydrolases"/>
    <property type="match status" value="1"/>
</dbReference>
<dbReference type="InterPro" id="IPR027417">
    <property type="entry name" value="P-loop_NTPase"/>
</dbReference>
<dbReference type="GO" id="GO:0005524">
    <property type="term" value="F:ATP binding"/>
    <property type="evidence" value="ECO:0007669"/>
    <property type="project" value="UniProtKB-UniRule"/>
</dbReference>
<feature type="region of interest" description="Disordered" evidence="8">
    <location>
        <begin position="186"/>
        <end position="223"/>
    </location>
</feature>
<accession>A0A3P9K592</accession>
<dbReference type="PROSITE" id="PS50067">
    <property type="entry name" value="KINESIN_MOTOR_2"/>
    <property type="match status" value="1"/>
</dbReference>
<dbReference type="SMART" id="SM00129">
    <property type="entry name" value="KISc"/>
    <property type="match status" value="1"/>
</dbReference>
<evidence type="ECO:0000313" key="10">
    <source>
        <dbReference type="Ensembl" id="ENSORLP00020003601.1"/>
    </source>
</evidence>
<dbReference type="GO" id="GO:0008017">
    <property type="term" value="F:microtubule binding"/>
    <property type="evidence" value="ECO:0007669"/>
    <property type="project" value="InterPro"/>
</dbReference>
<evidence type="ECO:0000256" key="2">
    <source>
        <dbReference type="ARBA" id="ARBA00022741"/>
    </source>
</evidence>
<dbReference type="PROSITE" id="PS00411">
    <property type="entry name" value="KINESIN_MOTOR_1"/>
    <property type="match status" value="1"/>
</dbReference>
<feature type="coiled-coil region" evidence="7">
    <location>
        <begin position="292"/>
        <end position="319"/>
    </location>
</feature>
<feature type="coiled-coil region" evidence="7">
    <location>
        <begin position="374"/>
        <end position="405"/>
    </location>
</feature>
<dbReference type="Ensembl" id="ENSORLT00020009341.1">
    <property type="protein sequence ID" value="ENSORLP00020003601.1"/>
    <property type="gene ID" value="ENSORLG00020004415.1"/>
</dbReference>
<dbReference type="Proteomes" id="UP000265180">
    <property type="component" value="Chromosome 9"/>
</dbReference>
<evidence type="ECO:0000256" key="3">
    <source>
        <dbReference type="ARBA" id="ARBA00022840"/>
    </source>
</evidence>
<dbReference type="AlphaFoldDB" id="A0A3P9K592"/>
<keyword evidence="4" id="KW-0963">Cytoplasm</keyword>
<reference evidence="10 11" key="2">
    <citation type="submission" date="2017-04" db="EMBL/GenBank/DDBJ databases">
        <title>CpG methylation of centromeres and impact of large insertions on vertebrate speciation.</title>
        <authorList>
            <person name="Ichikawa K."/>
            <person name="Yoshimura J."/>
            <person name="Morishita S."/>
        </authorList>
    </citation>
    <scope>NUCLEOTIDE SEQUENCE</scope>
    <source>
        <strain evidence="10 11">HNI</strain>
    </source>
</reference>
<keyword evidence="4" id="KW-0206">Cytoskeleton</keyword>
<comment type="subcellular location">
    <subcellularLocation>
        <location evidence="1">Cytoplasm</location>
        <location evidence="1">Cytoskeleton</location>
    </subcellularLocation>
</comment>
<dbReference type="InterPro" id="IPR019821">
    <property type="entry name" value="Kinesin_motor_CS"/>
</dbReference>
<reference evidence="10" key="3">
    <citation type="submission" date="2025-08" db="UniProtKB">
        <authorList>
            <consortium name="Ensembl"/>
        </authorList>
    </citation>
    <scope>IDENTIFICATION</scope>
    <source>
        <strain evidence="10">HNI</strain>
    </source>
</reference>
<dbReference type="InterPro" id="IPR001752">
    <property type="entry name" value="Kinesin_motor_dom"/>
</dbReference>
<comment type="similarity">
    <text evidence="5 6">Belongs to the TRAFAC class myosin-kinesin ATPase superfamily. Kinesin family.</text>
</comment>
<dbReference type="PRINTS" id="PR00380">
    <property type="entry name" value="KINESINHEAVY"/>
</dbReference>
<feature type="coiled-coil region" evidence="7">
    <location>
        <begin position="223"/>
        <end position="250"/>
    </location>
</feature>
<evidence type="ECO:0000256" key="6">
    <source>
        <dbReference type="RuleBase" id="RU000394"/>
    </source>
</evidence>
<dbReference type="InterPro" id="IPR036961">
    <property type="entry name" value="Kinesin_motor_dom_sf"/>
</dbReference>
<keyword evidence="6" id="KW-0493">Microtubule</keyword>
<organism evidence="10 11">
    <name type="scientific">Oryzias latipes</name>
    <name type="common">Japanese rice fish</name>
    <name type="synonym">Japanese killifish</name>
    <dbReference type="NCBI Taxonomy" id="8090"/>
    <lineage>
        <taxon>Eukaryota</taxon>
        <taxon>Metazoa</taxon>
        <taxon>Chordata</taxon>
        <taxon>Craniata</taxon>
        <taxon>Vertebrata</taxon>
        <taxon>Euteleostomi</taxon>
        <taxon>Actinopterygii</taxon>
        <taxon>Neopterygii</taxon>
        <taxon>Teleostei</taxon>
        <taxon>Neoteleostei</taxon>
        <taxon>Acanthomorphata</taxon>
        <taxon>Ovalentaria</taxon>
        <taxon>Atherinomorphae</taxon>
        <taxon>Beloniformes</taxon>
        <taxon>Adrianichthyidae</taxon>
        <taxon>Oryziinae</taxon>
        <taxon>Oryzias</taxon>
    </lineage>
</organism>
<evidence type="ECO:0000256" key="7">
    <source>
        <dbReference type="SAM" id="Coils"/>
    </source>
</evidence>
<keyword evidence="3 5" id="KW-0067">ATP-binding</keyword>
<dbReference type="FunFam" id="3.40.850.10:FF:000146">
    <property type="entry name" value="Kinesin-like protein"/>
    <property type="match status" value="1"/>
</dbReference>